<keyword evidence="1" id="KW-0812">Transmembrane</keyword>
<evidence type="ECO:0000259" key="2">
    <source>
        <dbReference type="SMART" id="SM00014"/>
    </source>
</evidence>
<keyword evidence="4" id="KW-1185">Reference proteome</keyword>
<dbReference type="InterPro" id="IPR000326">
    <property type="entry name" value="PAP2/HPO"/>
</dbReference>
<feature type="transmembrane region" description="Helical" evidence="1">
    <location>
        <begin position="200"/>
        <end position="224"/>
    </location>
</feature>
<dbReference type="Pfam" id="PF01569">
    <property type="entry name" value="PAP2"/>
    <property type="match status" value="1"/>
</dbReference>
<feature type="transmembrane region" description="Helical" evidence="1">
    <location>
        <begin position="174"/>
        <end position="194"/>
    </location>
</feature>
<dbReference type="SUPFAM" id="SSF48317">
    <property type="entry name" value="Acid phosphatase/Vanadium-dependent haloperoxidase"/>
    <property type="match status" value="1"/>
</dbReference>
<gene>
    <name evidence="3" type="ORF">ACFSKK_18185</name>
</gene>
<feature type="transmembrane region" description="Helical" evidence="1">
    <location>
        <begin position="20"/>
        <end position="40"/>
    </location>
</feature>
<proteinExistence type="predicted"/>
<dbReference type="Proteomes" id="UP001597318">
    <property type="component" value="Unassembled WGS sequence"/>
</dbReference>
<dbReference type="Gene3D" id="1.20.144.10">
    <property type="entry name" value="Phosphatidic acid phosphatase type 2/haloperoxidase"/>
    <property type="match status" value="2"/>
</dbReference>
<protein>
    <submittedName>
        <fullName evidence="3">Phosphatase PAP2 family protein</fullName>
    </submittedName>
</protein>
<feature type="transmembrane region" description="Helical" evidence="1">
    <location>
        <begin position="101"/>
        <end position="124"/>
    </location>
</feature>
<feature type="domain" description="Phosphatidic acid phosphatase type 2/haloperoxidase" evidence="2">
    <location>
        <begin position="101"/>
        <end position="215"/>
    </location>
</feature>
<name>A0ABW5C312_9BACI</name>
<feature type="transmembrane region" description="Helical" evidence="1">
    <location>
        <begin position="69"/>
        <end position="94"/>
    </location>
</feature>
<dbReference type="RefSeq" id="WP_247340351.1">
    <property type="nucleotide sequence ID" value="NZ_CP095550.1"/>
</dbReference>
<evidence type="ECO:0000313" key="4">
    <source>
        <dbReference type="Proteomes" id="UP001597318"/>
    </source>
</evidence>
<feature type="transmembrane region" description="Helical" evidence="1">
    <location>
        <begin position="144"/>
        <end position="162"/>
    </location>
</feature>
<dbReference type="PANTHER" id="PTHR14969">
    <property type="entry name" value="SPHINGOSINE-1-PHOSPHATE PHOSPHOHYDROLASE"/>
    <property type="match status" value="1"/>
</dbReference>
<keyword evidence="1" id="KW-1133">Transmembrane helix</keyword>
<accession>A0ABW5C312</accession>
<evidence type="ECO:0000256" key="1">
    <source>
        <dbReference type="SAM" id="Phobius"/>
    </source>
</evidence>
<sequence length="232" mass="26322">MKSVLKHEIERKHLNMSKIWLLTVFVGLAMNVVIFIQLSLTLLENNSFPFDSVMIQAVRSDSSQIMDTVMVFITHLGSSTMLGFLLIVGMVCFFLKYKDLLATLCFFTVVAGGGLLNSLLKIYFNRDRPNDNRLIEVDGLSFPSGHSMGSMLLYGFLVYLSLRYDRRKIRKVGVVTSLICLIFLIGISRIYLGVHYPSDVFAGFLAGIVWLGGWVIALELAYIWNNKKRLEY</sequence>
<dbReference type="PANTHER" id="PTHR14969:SF13">
    <property type="entry name" value="AT30094P"/>
    <property type="match status" value="1"/>
</dbReference>
<dbReference type="SMART" id="SM00014">
    <property type="entry name" value="acidPPc"/>
    <property type="match status" value="1"/>
</dbReference>
<keyword evidence="1" id="KW-0472">Membrane</keyword>
<comment type="caution">
    <text evidence="3">The sequence shown here is derived from an EMBL/GenBank/DDBJ whole genome shotgun (WGS) entry which is preliminary data.</text>
</comment>
<organism evidence="3 4">
    <name type="scientific">Metabacillus endolithicus</name>
    <dbReference type="NCBI Taxonomy" id="1535204"/>
    <lineage>
        <taxon>Bacteria</taxon>
        <taxon>Bacillati</taxon>
        <taxon>Bacillota</taxon>
        <taxon>Bacilli</taxon>
        <taxon>Bacillales</taxon>
        <taxon>Bacillaceae</taxon>
        <taxon>Metabacillus</taxon>
    </lineage>
</organism>
<reference evidence="4" key="1">
    <citation type="journal article" date="2019" name="Int. J. Syst. Evol. Microbiol.">
        <title>The Global Catalogue of Microorganisms (GCM) 10K type strain sequencing project: providing services to taxonomists for standard genome sequencing and annotation.</title>
        <authorList>
            <consortium name="The Broad Institute Genomics Platform"/>
            <consortium name="The Broad Institute Genome Sequencing Center for Infectious Disease"/>
            <person name="Wu L."/>
            <person name="Ma J."/>
        </authorList>
    </citation>
    <scope>NUCLEOTIDE SEQUENCE [LARGE SCALE GENOMIC DNA]</scope>
    <source>
        <strain evidence="4">CGMCC 1.15474</strain>
    </source>
</reference>
<dbReference type="InterPro" id="IPR036938">
    <property type="entry name" value="PAP2/HPO_sf"/>
</dbReference>
<dbReference type="EMBL" id="JBHUIK010000004">
    <property type="protein sequence ID" value="MFD2215620.1"/>
    <property type="molecule type" value="Genomic_DNA"/>
</dbReference>
<evidence type="ECO:0000313" key="3">
    <source>
        <dbReference type="EMBL" id="MFD2215620.1"/>
    </source>
</evidence>
<dbReference type="CDD" id="cd03392">
    <property type="entry name" value="PAP2_like_2"/>
    <property type="match status" value="1"/>
</dbReference>